<evidence type="ECO:0000313" key="2">
    <source>
        <dbReference type="Proteomes" id="UP000190092"/>
    </source>
</evidence>
<protein>
    <submittedName>
        <fullName evidence="1">Uncharacterized protein</fullName>
    </submittedName>
</protein>
<dbReference type="Proteomes" id="UP000190092">
    <property type="component" value="Unassembled WGS sequence"/>
</dbReference>
<evidence type="ECO:0000313" key="1">
    <source>
        <dbReference type="EMBL" id="SJZ31441.1"/>
    </source>
</evidence>
<keyword evidence="2" id="KW-1185">Reference proteome</keyword>
<proteinExistence type="predicted"/>
<reference evidence="2" key="1">
    <citation type="submission" date="2017-02" db="EMBL/GenBank/DDBJ databases">
        <authorList>
            <person name="Varghese N."/>
            <person name="Submissions S."/>
        </authorList>
    </citation>
    <scope>NUCLEOTIDE SEQUENCE [LARGE SCALE GENOMIC DNA]</scope>
    <source>
        <strain evidence="2">ATCC 27094</strain>
    </source>
</reference>
<dbReference type="EMBL" id="FUWJ01000001">
    <property type="protein sequence ID" value="SJZ31441.1"/>
    <property type="molecule type" value="Genomic_DNA"/>
</dbReference>
<gene>
    <name evidence="1" type="ORF">SAMN02745126_00190</name>
</gene>
<dbReference type="AlphaFoldDB" id="A0A1T4JMT0"/>
<accession>A0A1T4JMT0</accession>
<name>A0A1T4JMT0_9HYPH</name>
<sequence>MIVAMTASSERLAAPPREMGFQRVLHKQVECPIKLVLVDQIGTELQQIIQHLPVRGEGQLARRLAQPYRHHPRPRHRLFAQRRHSVGRHEAPHGPVHYGAAHPIARAMSSSPARASAASRICARFSSRAACLPPLSGVTSSSSARSAWLGSMVLGTRRPHHTTAERRMKYRHLSIVSHQACRSSSCAATRQILFDELLAAVCFSALTVRGVVGPCSVASRRLSLSQALSIAR</sequence>
<organism evidence="1 2">
    <name type="scientific">Enhydrobacter aerosaccus</name>
    <dbReference type="NCBI Taxonomy" id="225324"/>
    <lineage>
        <taxon>Bacteria</taxon>
        <taxon>Pseudomonadati</taxon>
        <taxon>Pseudomonadota</taxon>
        <taxon>Alphaproteobacteria</taxon>
        <taxon>Hyphomicrobiales</taxon>
        <taxon>Enhydrobacter</taxon>
    </lineage>
</organism>